<proteinExistence type="predicted"/>
<evidence type="ECO:0000313" key="3">
    <source>
        <dbReference type="Proteomes" id="UP001054889"/>
    </source>
</evidence>
<gene>
    <name evidence="2" type="primary">gb17396</name>
    <name evidence="2" type="ORF">PR202_gb17396</name>
</gene>
<evidence type="ECO:0000313" key="2">
    <source>
        <dbReference type="EMBL" id="GJN29199.1"/>
    </source>
</evidence>
<reference evidence="2" key="2">
    <citation type="submission" date="2021-12" db="EMBL/GenBank/DDBJ databases">
        <title>Resequencing data analysis of finger millet.</title>
        <authorList>
            <person name="Hatakeyama M."/>
            <person name="Aluri S."/>
            <person name="Balachadran M.T."/>
            <person name="Sivarajan S.R."/>
            <person name="Poveda L."/>
            <person name="Shimizu-Inatsugi R."/>
            <person name="Schlapbach R."/>
            <person name="Sreeman S.M."/>
            <person name="Shimizu K.K."/>
        </authorList>
    </citation>
    <scope>NUCLEOTIDE SEQUENCE</scope>
</reference>
<comment type="caution">
    <text evidence="2">The sequence shown here is derived from an EMBL/GenBank/DDBJ whole genome shotgun (WGS) entry which is preliminary data.</text>
</comment>
<accession>A0AAV5F0I8</accession>
<dbReference type="EMBL" id="BQKI01000081">
    <property type="protein sequence ID" value="GJN29199.1"/>
    <property type="molecule type" value="Genomic_DNA"/>
</dbReference>
<keyword evidence="3" id="KW-1185">Reference proteome</keyword>
<dbReference type="AlphaFoldDB" id="A0AAV5F0I8"/>
<organism evidence="2 3">
    <name type="scientific">Eleusine coracana subsp. coracana</name>
    <dbReference type="NCBI Taxonomy" id="191504"/>
    <lineage>
        <taxon>Eukaryota</taxon>
        <taxon>Viridiplantae</taxon>
        <taxon>Streptophyta</taxon>
        <taxon>Embryophyta</taxon>
        <taxon>Tracheophyta</taxon>
        <taxon>Spermatophyta</taxon>
        <taxon>Magnoliopsida</taxon>
        <taxon>Liliopsida</taxon>
        <taxon>Poales</taxon>
        <taxon>Poaceae</taxon>
        <taxon>PACMAD clade</taxon>
        <taxon>Chloridoideae</taxon>
        <taxon>Cynodonteae</taxon>
        <taxon>Eleusininae</taxon>
        <taxon>Eleusine</taxon>
    </lineage>
</organism>
<sequence>MGRDRHGDGRRGCRATGGEGITSGIAGSGRGLGDLEERRRTGLSRTSAREGAVPSVKHGVGEKARESKSLRGSEAWEQ</sequence>
<protein>
    <submittedName>
        <fullName evidence="2">Uncharacterized protein</fullName>
    </submittedName>
</protein>
<feature type="compositionally biased region" description="Basic and acidic residues" evidence="1">
    <location>
        <begin position="59"/>
        <end position="71"/>
    </location>
</feature>
<name>A0AAV5F0I8_ELECO</name>
<feature type="compositionally biased region" description="Basic and acidic residues" evidence="1">
    <location>
        <begin position="1"/>
        <end position="11"/>
    </location>
</feature>
<feature type="region of interest" description="Disordered" evidence="1">
    <location>
        <begin position="1"/>
        <end position="78"/>
    </location>
</feature>
<reference evidence="2" key="1">
    <citation type="journal article" date="2018" name="DNA Res.">
        <title>Multiple hybrid de novo genome assembly of finger millet, an orphan allotetraploid crop.</title>
        <authorList>
            <person name="Hatakeyama M."/>
            <person name="Aluri S."/>
            <person name="Balachadran M.T."/>
            <person name="Sivarajan S.R."/>
            <person name="Patrignani A."/>
            <person name="Gruter S."/>
            <person name="Poveda L."/>
            <person name="Shimizu-Inatsugi R."/>
            <person name="Baeten J."/>
            <person name="Francoijs K.J."/>
            <person name="Nataraja K.N."/>
            <person name="Reddy Y.A.N."/>
            <person name="Phadnis S."/>
            <person name="Ravikumar R.L."/>
            <person name="Schlapbach R."/>
            <person name="Sreeman S.M."/>
            <person name="Shimizu K.K."/>
        </authorList>
    </citation>
    <scope>NUCLEOTIDE SEQUENCE</scope>
</reference>
<evidence type="ECO:0000256" key="1">
    <source>
        <dbReference type="SAM" id="MobiDB-lite"/>
    </source>
</evidence>
<dbReference type="Proteomes" id="UP001054889">
    <property type="component" value="Unassembled WGS sequence"/>
</dbReference>
<feature type="compositionally biased region" description="Gly residues" evidence="1">
    <location>
        <begin position="15"/>
        <end position="32"/>
    </location>
</feature>